<dbReference type="PANTHER" id="PTHR12059:SF5">
    <property type="entry name" value="LARGE RIBOSOMAL SUBUNIT PROTEIN UL23M"/>
    <property type="match status" value="1"/>
</dbReference>
<evidence type="ECO:0000256" key="3">
    <source>
        <dbReference type="ARBA" id="ARBA00022980"/>
    </source>
</evidence>
<sequence length="199" mass="23465">MATKLIPRIPGPRLGRKEIYLPNFTLQLIRTPNLPPTYATFIVPLNLNKLDIRDYLWNVYGVPVLSVRSYIQQQKIRQDKPGAKRPSPRRWYRPRSIKKMTIEMEQPFAWPEAPESFEEWDKDTFDAANKDREEQEKQFRPDSRKEPTKERKSIAEQAKALLEGKQKWVPNKIVEDEWEDVGEEVEVETDVDVSKVEKS</sequence>
<evidence type="ECO:0000256" key="5">
    <source>
        <dbReference type="ARBA" id="ARBA00023274"/>
    </source>
</evidence>
<evidence type="ECO:0000256" key="8">
    <source>
        <dbReference type="SAM" id="MobiDB-lite"/>
    </source>
</evidence>
<dbReference type="Proteomes" id="UP000256328">
    <property type="component" value="Unassembled WGS sequence"/>
</dbReference>
<feature type="compositionally biased region" description="Basic and acidic residues" evidence="8">
    <location>
        <begin position="127"/>
        <end position="154"/>
    </location>
</feature>
<proteinExistence type="inferred from homology"/>
<evidence type="ECO:0000256" key="6">
    <source>
        <dbReference type="ARBA" id="ARBA00037226"/>
    </source>
</evidence>
<evidence type="ECO:0000256" key="2">
    <source>
        <dbReference type="ARBA" id="ARBA00006700"/>
    </source>
</evidence>
<dbReference type="EMBL" id="PDLN01000007">
    <property type="protein sequence ID" value="RDW80963.1"/>
    <property type="molecule type" value="Genomic_DNA"/>
</dbReference>
<dbReference type="GO" id="GO:0005762">
    <property type="term" value="C:mitochondrial large ribosomal subunit"/>
    <property type="evidence" value="ECO:0007669"/>
    <property type="project" value="TreeGrafter"/>
</dbReference>
<accession>A0A3D8S3T2</accession>
<dbReference type="GO" id="GO:0032543">
    <property type="term" value="P:mitochondrial translation"/>
    <property type="evidence" value="ECO:0007669"/>
    <property type="project" value="TreeGrafter"/>
</dbReference>
<dbReference type="SUPFAM" id="SSF54189">
    <property type="entry name" value="Ribosomal proteins S24e, L23 and L15e"/>
    <property type="match status" value="1"/>
</dbReference>
<dbReference type="AlphaFoldDB" id="A0A3D8S3T2"/>
<comment type="caution">
    <text evidence="9">The sequence shown here is derived from an EMBL/GenBank/DDBJ whole genome shotgun (WGS) entry which is preliminary data.</text>
</comment>
<dbReference type="GO" id="GO:0003735">
    <property type="term" value="F:structural constituent of ribosome"/>
    <property type="evidence" value="ECO:0007669"/>
    <property type="project" value="InterPro"/>
</dbReference>
<organism evidence="9 10">
    <name type="scientific">Coleophoma crateriformis</name>
    <dbReference type="NCBI Taxonomy" id="565419"/>
    <lineage>
        <taxon>Eukaryota</taxon>
        <taxon>Fungi</taxon>
        <taxon>Dikarya</taxon>
        <taxon>Ascomycota</taxon>
        <taxon>Pezizomycotina</taxon>
        <taxon>Leotiomycetes</taxon>
        <taxon>Helotiales</taxon>
        <taxon>Dermateaceae</taxon>
        <taxon>Coleophoma</taxon>
    </lineage>
</organism>
<keyword evidence="5" id="KW-0687">Ribonucleoprotein</keyword>
<dbReference type="PANTHER" id="PTHR12059">
    <property type="entry name" value="RIBOSOMAL PROTEIN L23-RELATED"/>
    <property type="match status" value="1"/>
</dbReference>
<gene>
    <name evidence="9" type="ORF">BP5796_05661</name>
</gene>
<keyword evidence="10" id="KW-1185">Reference proteome</keyword>
<dbReference type="InterPro" id="IPR012677">
    <property type="entry name" value="Nucleotide-bd_a/b_plait_sf"/>
</dbReference>
<dbReference type="OrthoDB" id="275582at2759"/>
<comment type="subcellular location">
    <subcellularLocation>
        <location evidence="1">Mitochondrion</location>
    </subcellularLocation>
</comment>
<name>A0A3D8S3T2_9HELO</name>
<evidence type="ECO:0000313" key="10">
    <source>
        <dbReference type="Proteomes" id="UP000256328"/>
    </source>
</evidence>
<comment type="function">
    <text evidence="6">Component of the mitochondrial ribosome (mitoribosome), a dedicated translation machinery responsible for the synthesis of mitochondrial genome-encoded proteins, including at least some of the essential transmembrane subunits of the mitochondrial respiratory chain. The mitoribosomes are attached to the mitochondrial inner membrane and translation products are cotranslationally integrated into the membrane.</text>
</comment>
<feature type="region of interest" description="Disordered" evidence="8">
    <location>
        <begin position="127"/>
        <end position="155"/>
    </location>
</feature>
<evidence type="ECO:0000313" key="9">
    <source>
        <dbReference type="EMBL" id="RDW80963.1"/>
    </source>
</evidence>
<evidence type="ECO:0000256" key="1">
    <source>
        <dbReference type="ARBA" id="ARBA00004173"/>
    </source>
</evidence>
<keyword evidence="4" id="KW-0496">Mitochondrion</keyword>
<reference evidence="9 10" key="1">
    <citation type="journal article" date="2018" name="IMA Fungus">
        <title>IMA Genome-F 9: Draft genome sequence of Annulohypoxylon stygium, Aspergillus mulundensis, Berkeleyomyces basicola (syn. Thielaviopsis basicola), Ceratocystis smalleyi, two Cercospora beticola strains, Coleophoma cylindrospora, Fusarium fracticaudum, Phialophora cf. hyalina, and Morchella septimelata.</title>
        <authorList>
            <person name="Wingfield B.D."/>
            <person name="Bills G.F."/>
            <person name="Dong Y."/>
            <person name="Huang W."/>
            <person name="Nel W.J."/>
            <person name="Swalarsk-Parry B.S."/>
            <person name="Vaghefi N."/>
            <person name="Wilken P.M."/>
            <person name="An Z."/>
            <person name="de Beer Z.W."/>
            <person name="De Vos L."/>
            <person name="Chen L."/>
            <person name="Duong T.A."/>
            <person name="Gao Y."/>
            <person name="Hammerbacher A."/>
            <person name="Kikkert J.R."/>
            <person name="Li Y."/>
            <person name="Li H."/>
            <person name="Li K."/>
            <person name="Li Q."/>
            <person name="Liu X."/>
            <person name="Ma X."/>
            <person name="Naidoo K."/>
            <person name="Pethybridge S.J."/>
            <person name="Sun J."/>
            <person name="Steenkamp E.T."/>
            <person name="van der Nest M.A."/>
            <person name="van Wyk S."/>
            <person name="Wingfield M.J."/>
            <person name="Xiong C."/>
            <person name="Yue Q."/>
            <person name="Zhang X."/>
        </authorList>
    </citation>
    <scope>NUCLEOTIDE SEQUENCE [LARGE SCALE GENOMIC DNA]</scope>
    <source>
        <strain evidence="9 10">BP5796</strain>
    </source>
</reference>
<evidence type="ECO:0000256" key="4">
    <source>
        <dbReference type="ARBA" id="ARBA00023128"/>
    </source>
</evidence>
<dbReference type="Pfam" id="PF00276">
    <property type="entry name" value="Ribosomal_L23"/>
    <property type="match status" value="1"/>
</dbReference>
<dbReference type="Gene3D" id="3.30.70.330">
    <property type="match status" value="1"/>
</dbReference>
<comment type="similarity">
    <text evidence="2">Belongs to the universal ribosomal protein uL23 family.</text>
</comment>
<dbReference type="FunFam" id="3.30.70.330:FF:000687">
    <property type="entry name" value="54S ribosomal protein L23, mitochondrial"/>
    <property type="match status" value="1"/>
</dbReference>
<evidence type="ECO:0000256" key="7">
    <source>
        <dbReference type="ARBA" id="ARBA00039977"/>
    </source>
</evidence>
<dbReference type="InterPro" id="IPR012678">
    <property type="entry name" value="Ribosomal_uL23/eL15/eS24_sf"/>
</dbReference>
<keyword evidence="3" id="KW-0689">Ribosomal protein</keyword>
<protein>
    <recommendedName>
        <fullName evidence="7">Large ribosomal subunit protein uL23m</fullName>
    </recommendedName>
</protein>
<dbReference type="InterPro" id="IPR013025">
    <property type="entry name" value="Ribosomal_uL23-like"/>
</dbReference>